<sequence>MRNVIGRTFSDKNEDSTVYCRDDLINFAVEPTVAKNKKNETSKIVTFHEEKNQIITELPKITLSPEPSRIVENVNWENMVDFELFHDAVIAQPEETIVPMNKDLKCKSLIPELPLINEKLKKPVAKRKKIISIEKNNKKPDSASKLIRKNKCTKAVKNWLDDVDQNVPDESIEANNQHDTSENHNNKSIEITKKKEVQTKLTNKDGIMKYGKPESISVNEKLAQAEVDKDIPQAGDIAQDKRTKPKFLVPIKSQIPIKDISYEILTNENKECIAEMDKLKDNTEILAVLVYRNGFCQLNSIYTEETCRPDGILFHVDKRFYFINKFDGDVKQIAGSLLDPENLPESFSEVQKYLSYTPEYTITTDSALQKAAWYSTLLKECFSKLKFLLMENSLWKIFEEVEMRLLPIVADMERFGVCVDMEKLKSMEQVLLTKMQAVEQECHKAAGKAFQINSPVQVRALLYHDLKLDELSNIRVKWKFESGCTQLHFFNLLLFTQLRSLMSLHPLPKLILEYRHLHKAHATFLAGIANQVKDGVVRPTWVQIASATGRMASNNPNLQAIPKTPFNLEMFPESEDAGGALLNFRSVYVSREGFSLLAADFRHVECRVFAAAAGDRALLDALTHDDLFRALAANWYLPTLSKEALFSRRHIDGGALQARE</sequence>
<organism evidence="3 4">
    <name type="scientific">Chilo suppressalis</name>
    <name type="common">Asiatic rice borer moth</name>
    <dbReference type="NCBI Taxonomy" id="168631"/>
    <lineage>
        <taxon>Eukaryota</taxon>
        <taxon>Metazoa</taxon>
        <taxon>Ecdysozoa</taxon>
        <taxon>Arthropoda</taxon>
        <taxon>Hexapoda</taxon>
        <taxon>Insecta</taxon>
        <taxon>Pterygota</taxon>
        <taxon>Neoptera</taxon>
        <taxon>Endopterygota</taxon>
        <taxon>Lepidoptera</taxon>
        <taxon>Glossata</taxon>
        <taxon>Ditrysia</taxon>
        <taxon>Pyraloidea</taxon>
        <taxon>Crambidae</taxon>
        <taxon>Crambinae</taxon>
        <taxon>Chilo</taxon>
    </lineage>
</organism>
<dbReference type="Gene3D" id="1.20.1060.10">
    <property type="entry name" value="Taq DNA Polymerase, Chain T, domain 4"/>
    <property type="match status" value="1"/>
</dbReference>
<protein>
    <recommendedName>
        <fullName evidence="2">DNA-directed DNA polymerase family A palm domain-containing protein</fullName>
    </recommendedName>
</protein>
<dbReference type="EMBL" id="OU963903">
    <property type="protein sequence ID" value="CAH2980564.1"/>
    <property type="molecule type" value="Genomic_DNA"/>
</dbReference>
<dbReference type="InterPro" id="IPR043502">
    <property type="entry name" value="DNA/RNA_pol_sf"/>
</dbReference>
<dbReference type="InterPro" id="IPR002298">
    <property type="entry name" value="DNA_polymerase_A"/>
</dbReference>
<dbReference type="SUPFAM" id="SSF56672">
    <property type="entry name" value="DNA/RNA polymerases"/>
    <property type="match status" value="1"/>
</dbReference>
<keyword evidence="4" id="KW-1185">Reference proteome</keyword>
<dbReference type="Pfam" id="PF00476">
    <property type="entry name" value="DNA_pol_A"/>
    <property type="match status" value="1"/>
</dbReference>
<keyword evidence="1" id="KW-0235">DNA replication</keyword>
<feature type="domain" description="DNA-directed DNA polymerase family A palm" evidence="2">
    <location>
        <begin position="422"/>
        <end position="639"/>
    </location>
</feature>
<gene>
    <name evidence="3" type="ORF">CHILSU_LOCUS1225</name>
</gene>
<proteinExistence type="predicted"/>
<dbReference type="InterPro" id="IPR001098">
    <property type="entry name" value="DNA-dir_DNA_pol_A_palm_dom"/>
</dbReference>
<accession>A0ABN8L486</accession>
<dbReference type="Gene3D" id="3.30.70.370">
    <property type="match status" value="1"/>
</dbReference>
<evidence type="ECO:0000259" key="2">
    <source>
        <dbReference type="Pfam" id="PF00476"/>
    </source>
</evidence>
<dbReference type="PANTHER" id="PTHR10133:SF27">
    <property type="entry name" value="DNA POLYMERASE NU"/>
    <property type="match status" value="1"/>
</dbReference>
<dbReference type="Proteomes" id="UP001153292">
    <property type="component" value="Chromosome 10"/>
</dbReference>
<evidence type="ECO:0000313" key="4">
    <source>
        <dbReference type="Proteomes" id="UP001153292"/>
    </source>
</evidence>
<evidence type="ECO:0000313" key="3">
    <source>
        <dbReference type="EMBL" id="CAH2980564.1"/>
    </source>
</evidence>
<evidence type="ECO:0000256" key="1">
    <source>
        <dbReference type="ARBA" id="ARBA00022705"/>
    </source>
</evidence>
<dbReference type="Gene3D" id="3.30.420.10">
    <property type="entry name" value="Ribonuclease H-like superfamily/Ribonuclease H"/>
    <property type="match status" value="1"/>
</dbReference>
<name>A0ABN8L486_CHISP</name>
<dbReference type="InterPro" id="IPR036397">
    <property type="entry name" value="RNaseH_sf"/>
</dbReference>
<dbReference type="PANTHER" id="PTHR10133">
    <property type="entry name" value="DNA POLYMERASE I"/>
    <property type="match status" value="1"/>
</dbReference>
<reference evidence="3" key="1">
    <citation type="submission" date="2021-12" db="EMBL/GenBank/DDBJ databases">
        <authorList>
            <person name="King R."/>
        </authorList>
    </citation>
    <scope>NUCLEOTIDE SEQUENCE</scope>
</reference>